<feature type="region of interest" description="Disordered" evidence="6">
    <location>
        <begin position="1608"/>
        <end position="1651"/>
    </location>
</feature>
<keyword evidence="10" id="KW-1185">Reference proteome</keyword>
<dbReference type="SUPFAM" id="SSF49785">
    <property type="entry name" value="Galactose-binding domain-like"/>
    <property type="match status" value="2"/>
</dbReference>
<evidence type="ECO:0000313" key="9">
    <source>
        <dbReference type="EMBL" id="TGY41920.1"/>
    </source>
</evidence>
<evidence type="ECO:0000256" key="4">
    <source>
        <dbReference type="ARBA" id="ARBA00023088"/>
    </source>
</evidence>
<evidence type="ECO:0000259" key="8">
    <source>
        <dbReference type="PROSITE" id="PS50022"/>
    </source>
</evidence>
<sequence length="1683" mass="187453">MFFGSEFPLTDTQIVDDIGYIRYYSGKSFERLGQDNQLAKTEDGSAKYVTWQTVAGAARSTENEVIQADFFEYISSIATPSEFRIQYNSWFDNMMRIDDKNILESFIEIDRELNKVEARPFDSYVVDDGWVNYNDTSIVDPVRSGTTLNKTGFWEFNSKFPEGLTPSSELVKKFGSNFGVWIGPRGGYNFYGSLANIMTKSGKGSKAGGSIDVADREYIKNFTDMAVDWQNEYDVNYWKWDGFVDRAQYNAFPAADGVPGYNNRHMTGGYQHMYHVTDMWEAWIDLFEKVREKGDHINKLWISITCYVNPSPWYLQWANSVWLQCTADQADAGSSSSKMDRQMTYRDAAYYDFIKNHEFQFPLANIYNHDPVYGKEGTGMNLTTATDEQFKNYLYMLATRGTAFWELYYSDSIMTDGKYEVTGEFLQWAEESYHMLKNSKMFGGNPNTGTKLSGNGSGENYAYGFSGFDGTDGIISLRNPATTAKEITFTFDRTMGVAENAGVLKYHLEHSYNLTEGTDTTGTLEYGKEYTITLQPDEVRILRVSKDGDTTAPKYTRAYTDGDKTITVKFDEKVNGKLFEVEGANISSINKSADGITYTIKLTEALEDGDTVSIKAKDIKDLAGNKLENKTITTTYHKDNKVIESNTTNVNGSKQISDTKKSINSNNGFTVSASVKTASKGSVVLQENGYDLGINEEGKAYFTLNGATAVSEDVVNDNVQHVITGVKENNGILKLYVDGELVGSAYNEDNRYFEVNAGVTTIGSTGFTGDIGVTVYDIAYGYDVVKELANPSNERKPLDTTGMTVSVPNTGDGNIDKIFDNDPTTYWTSTRADNGIAKGNPYLEIDLNGSYVIDRVDYTKRFYNNSANIWKCTGNLREYVLEISNDNGQTWREVKSGETFKDESLNEKGNGGTTEITFDKVEATNIRISGTKSYHWKPEDVDKYMTVADMKIFGEKEVSTNLALNKNITGKWTGTNNDVTVNASKPLSNAVNGNKTLNDYADFGTDNNTDSSYIQVDLGKVSDVESINLYRYWSDSRIYKGTVIALSETEDFSNPIIVYNSDVENKHGLGKGTGSTYTETAAGKIFTLNKVTKARYVRVYMHGSNKGNTNHIVELEVIGKQNKDPEVAIDISTLIDRLAVLSEVDTTNATKNSVIEFNKLMKEGYDLLSNVKTEEDINSMIAKLENAESILVDTRNLKTAIQEAKDVVAIKTTSSSQDLIAKIEEAEALLINGTTDSITIIIEELNADKSSDKLVDRGNVEALADLINSYESLKESDYTKESWDLYKAKLDEAVAIVEDNSNSSQADVDAAKSALESAKNNLVKAPVVTEVNKDALKKAIENADKVEKNVYTNTSYDFMKAAYNRAIEFMTSNTVTQEQINEATKLLEDSLNALEKRADVTKGEKLLTSIQEEDLKAADYTEESWNTFAKAKSALEAAVKDNSDINEAKINELIEALKDAKDNLKKATPKVDKSELESLYNANKDKKDEGYTSSTWNTFQNALKVADAILKNENATQEQIDNSLANLIKAIDELEEKQEPPTEEVNKDKLQAVYNVNKNKKKENYTEDSWNIFINALNEAKIVLDNKDAIKEDVDKALANLEESIKNLKEKTKEPSTDTEQPGNNEDKEESDNNSSGNNNSGANNLPQTGGSNPMAGVLSAMLLVVVGAFFLFNKKRINNNIK</sequence>
<keyword evidence="1" id="KW-0134">Cell wall</keyword>
<dbReference type="InterPro" id="IPR013785">
    <property type="entry name" value="Aldolase_TIM"/>
</dbReference>
<evidence type="ECO:0000256" key="3">
    <source>
        <dbReference type="ARBA" id="ARBA00022729"/>
    </source>
</evidence>
<dbReference type="NCBIfam" id="TIGR01167">
    <property type="entry name" value="LPXTG_anchor"/>
    <property type="match status" value="1"/>
</dbReference>
<protein>
    <submittedName>
        <fullName evidence="9">LPXTG cell wall anchor domain-containing protein</fullName>
    </submittedName>
</protein>
<name>A0A4V3RL05_9CLOT</name>
<evidence type="ECO:0000256" key="5">
    <source>
        <dbReference type="ARBA" id="ARBA00023295"/>
    </source>
</evidence>
<accession>A0A4V3RL05</accession>
<gene>
    <name evidence="9" type="ORF">E5347_11080</name>
</gene>
<keyword evidence="5" id="KW-0326">Glycosidase</keyword>
<dbReference type="OrthoDB" id="3183911at2"/>
<dbReference type="InterPro" id="IPR013320">
    <property type="entry name" value="ConA-like_dom_sf"/>
</dbReference>
<dbReference type="Proteomes" id="UP000306888">
    <property type="component" value="Unassembled WGS sequence"/>
</dbReference>
<keyword evidence="2" id="KW-0964">Secreted</keyword>
<evidence type="ECO:0000256" key="6">
    <source>
        <dbReference type="SAM" id="MobiDB-lite"/>
    </source>
</evidence>
<dbReference type="GO" id="GO:0016798">
    <property type="term" value="F:hydrolase activity, acting on glycosyl bonds"/>
    <property type="evidence" value="ECO:0007669"/>
    <property type="project" value="UniProtKB-KW"/>
</dbReference>
<dbReference type="Pfam" id="PF00754">
    <property type="entry name" value="F5_F8_type_C"/>
    <property type="match status" value="2"/>
</dbReference>
<dbReference type="InterPro" id="IPR000421">
    <property type="entry name" value="FA58C"/>
</dbReference>
<keyword evidence="3" id="KW-0732">Signal</keyword>
<keyword evidence="5" id="KW-0378">Hydrolase</keyword>
<feature type="domain" description="F5/8 type C" evidence="8">
    <location>
        <begin position="783"/>
        <end position="949"/>
    </location>
</feature>
<dbReference type="Gene3D" id="1.20.1270.70">
    <property type="entry name" value="Designed single chain three-helix bundle"/>
    <property type="match status" value="3"/>
</dbReference>
<feature type="compositionally biased region" description="Low complexity" evidence="6">
    <location>
        <begin position="1633"/>
        <end position="1645"/>
    </location>
</feature>
<dbReference type="Gene3D" id="1.20.1270.90">
    <property type="entry name" value="AF1782-like"/>
    <property type="match status" value="2"/>
</dbReference>
<dbReference type="Pfam" id="PF07554">
    <property type="entry name" value="FIVAR"/>
    <property type="match status" value="5"/>
</dbReference>
<keyword evidence="7" id="KW-0472">Membrane</keyword>
<comment type="caution">
    <text evidence="9">The sequence shown here is derived from an EMBL/GenBank/DDBJ whole genome shotgun (WGS) entry which is preliminary data.</text>
</comment>
<keyword evidence="7" id="KW-0812">Transmembrane</keyword>
<dbReference type="InterPro" id="IPR008979">
    <property type="entry name" value="Galactose-bd-like_sf"/>
</dbReference>
<feature type="domain" description="F5/8 type C" evidence="8">
    <location>
        <begin position="957"/>
        <end position="1120"/>
    </location>
</feature>
<dbReference type="Gene3D" id="2.60.120.200">
    <property type="match status" value="1"/>
</dbReference>
<dbReference type="InterPro" id="IPR019931">
    <property type="entry name" value="LPXTG_anchor"/>
</dbReference>
<reference evidence="9 10" key="1">
    <citation type="submission" date="2019-04" db="EMBL/GenBank/DDBJ databases">
        <title>Microbes associate with the intestines of laboratory mice.</title>
        <authorList>
            <person name="Navarre W."/>
            <person name="Wong E."/>
            <person name="Huang K."/>
            <person name="Tropini C."/>
            <person name="Ng K."/>
            <person name="Yu B."/>
        </authorList>
    </citation>
    <scope>NUCLEOTIDE SEQUENCE [LARGE SCALE GENOMIC DNA]</scope>
    <source>
        <strain evidence="9 10">NM50_B9-20</strain>
    </source>
</reference>
<proteinExistence type="predicted"/>
<dbReference type="Gene3D" id="3.20.20.70">
    <property type="entry name" value="Aldolase class I"/>
    <property type="match status" value="1"/>
</dbReference>
<evidence type="ECO:0000256" key="2">
    <source>
        <dbReference type="ARBA" id="ARBA00022525"/>
    </source>
</evidence>
<feature type="transmembrane region" description="Helical" evidence="7">
    <location>
        <begin position="1655"/>
        <end position="1673"/>
    </location>
</feature>
<keyword evidence="7" id="KW-1133">Transmembrane helix</keyword>
<evidence type="ECO:0000256" key="7">
    <source>
        <dbReference type="SAM" id="Phobius"/>
    </source>
</evidence>
<dbReference type="Pfam" id="PF00746">
    <property type="entry name" value="Gram_pos_anchor"/>
    <property type="match status" value="1"/>
</dbReference>
<dbReference type="InterPro" id="IPR017853">
    <property type="entry name" value="GH"/>
</dbReference>
<evidence type="ECO:0000256" key="1">
    <source>
        <dbReference type="ARBA" id="ARBA00022512"/>
    </source>
</evidence>
<keyword evidence="4" id="KW-0572">Peptidoglycan-anchor</keyword>
<dbReference type="Gene3D" id="2.60.40.1220">
    <property type="match status" value="1"/>
</dbReference>
<evidence type="ECO:0000313" key="10">
    <source>
        <dbReference type="Proteomes" id="UP000306888"/>
    </source>
</evidence>
<dbReference type="EMBL" id="SRYR01000005">
    <property type="protein sequence ID" value="TGY41920.1"/>
    <property type="molecule type" value="Genomic_DNA"/>
</dbReference>
<organism evidence="9 10">
    <name type="scientific">Clostridium sartagoforme</name>
    <dbReference type="NCBI Taxonomy" id="84031"/>
    <lineage>
        <taxon>Bacteria</taxon>
        <taxon>Bacillati</taxon>
        <taxon>Bacillota</taxon>
        <taxon>Clostridia</taxon>
        <taxon>Eubacteriales</taxon>
        <taxon>Clostridiaceae</taxon>
        <taxon>Clostridium</taxon>
    </lineage>
</organism>
<dbReference type="InterPro" id="IPR014755">
    <property type="entry name" value="Cu-Rt/internalin_Ig-like"/>
</dbReference>
<dbReference type="SUPFAM" id="SSF51445">
    <property type="entry name" value="(Trans)glycosidases"/>
    <property type="match status" value="1"/>
</dbReference>
<dbReference type="Gene3D" id="2.60.120.260">
    <property type="entry name" value="Galactose-binding domain-like"/>
    <property type="match status" value="2"/>
</dbReference>
<dbReference type="PROSITE" id="PS50022">
    <property type="entry name" value="FA58C_3"/>
    <property type="match status" value="2"/>
</dbReference>
<dbReference type="SUPFAM" id="SSF49899">
    <property type="entry name" value="Concanavalin A-like lectins/glucanases"/>
    <property type="match status" value="1"/>
</dbReference>